<gene>
    <name evidence="1" type="ORF">XthCFBP4691_12480</name>
</gene>
<sequence>MMPDLDDAALATSEKVACERAVELLKECWPMRPLPGRDGNRVLRHGYGRPIEVRPQSRKVAAAALLDDVEWSQGVLRGRVFELLAVHPEAQPKLPYIYALADILGPERMRDWGELWAVIRKGDWEAAVAELLVCNWDTVYGASANDRRAVVKLVLGLERAETE</sequence>
<proteinExistence type="predicted"/>
<organism evidence="1 2">
    <name type="scientific">Xanthomonas theicola</name>
    <dbReference type="NCBI Taxonomy" id="56464"/>
    <lineage>
        <taxon>Bacteria</taxon>
        <taxon>Pseudomonadati</taxon>
        <taxon>Pseudomonadota</taxon>
        <taxon>Gammaproteobacteria</taxon>
        <taxon>Lysobacterales</taxon>
        <taxon>Lysobacteraceae</taxon>
        <taxon>Xanthomonas</taxon>
    </lineage>
</organism>
<comment type="caution">
    <text evidence="1">The sequence shown here is derived from an EMBL/GenBank/DDBJ whole genome shotgun (WGS) entry which is preliminary data.</text>
</comment>
<dbReference type="OrthoDB" id="5998520at2"/>
<dbReference type="EMBL" id="MIGX01000058">
    <property type="protein sequence ID" value="PPT90431.1"/>
    <property type="molecule type" value="Genomic_DNA"/>
</dbReference>
<dbReference type="AlphaFoldDB" id="A0A2S6ZDT6"/>
<evidence type="ECO:0000313" key="2">
    <source>
        <dbReference type="Proteomes" id="UP000239898"/>
    </source>
</evidence>
<protein>
    <recommendedName>
        <fullName evidence="3">Lysozyme</fullName>
    </recommendedName>
</protein>
<dbReference type="Proteomes" id="UP000239898">
    <property type="component" value="Unassembled WGS sequence"/>
</dbReference>
<keyword evidence="2" id="KW-1185">Reference proteome</keyword>
<accession>A0A2S6ZDT6</accession>
<reference evidence="1 2" key="1">
    <citation type="submission" date="2016-08" db="EMBL/GenBank/DDBJ databases">
        <title>Evolution of the type three secretion system and type three effector repertoires in Xanthomonas.</title>
        <authorList>
            <person name="Merda D."/>
            <person name="Briand M."/>
            <person name="Bosis E."/>
            <person name="Rousseau C."/>
            <person name="Portier P."/>
            <person name="Jacques M.-A."/>
            <person name="Fischer-Le Saux M."/>
        </authorList>
    </citation>
    <scope>NUCLEOTIDE SEQUENCE [LARGE SCALE GENOMIC DNA]</scope>
    <source>
        <strain evidence="1 2">CFBP 4691</strain>
    </source>
</reference>
<name>A0A2S6ZDT6_9XANT</name>
<dbReference type="RefSeq" id="WP_128420724.1">
    <property type="nucleotide sequence ID" value="NZ_CP049017.1"/>
</dbReference>
<evidence type="ECO:0000313" key="1">
    <source>
        <dbReference type="EMBL" id="PPT90431.1"/>
    </source>
</evidence>
<evidence type="ECO:0008006" key="3">
    <source>
        <dbReference type="Google" id="ProtNLM"/>
    </source>
</evidence>